<dbReference type="InterPro" id="IPR032675">
    <property type="entry name" value="LRR_dom_sf"/>
</dbReference>
<protein>
    <recommendedName>
        <fullName evidence="1">F-box domain-containing protein</fullName>
    </recommendedName>
</protein>
<feature type="domain" description="F-box" evidence="1">
    <location>
        <begin position="50"/>
        <end position="83"/>
    </location>
</feature>
<proteinExistence type="predicted"/>
<dbReference type="Pfam" id="PF00646">
    <property type="entry name" value="F-box"/>
    <property type="match status" value="1"/>
</dbReference>
<dbReference type="FunCoup" id="A0A7R8UB81">
    <property type="interactions" value="6"/>
</dbReference>
<keyword evidence="3" id="KW-1185">Reference proteome</keyword>
<sequence>MSGQTAAQYGRQKLRLVCRAKCESFPRPHSSFLSSFWIRNASSPIMTHIYDLNDDCLLHVCCFLNIYELLQFAKVSDRLKYVAEKSLQQIQFLELTDHIVQRVSVDEVKYIFTQVGRRLKAIGLADLRSSNTLSKFVELIPLYLVNIEELNLEWIDQIPLQTYGKIFGSCKKIKSLKIFECNITDEVCALMYLLPDLTRLDLSENRLVTGKYLKKLKNLIDLRVSCCNMQAKYFQEICDSMQLRMLDIRHCTMLFQDSFERLIHTQKNLELIQVSNYPCGEAAVIAQLPSLKHITISYPDGVHPTQLLRELVLHKKHSLESIEIYWKHFSERSVRHKVFLLENLRRLVILDARSFAEDDLKAVSLAFPFLKSFHCSGLHYLPSRSLKKFAKRAKSLEELNIVYYEYFPDVLYYRMLEDIWRKEHGKNLLACMTQIHFSTNILKKQNS</sequence>
<dbReference type="Proteomes" id="UP000594454">
    <property type="component" value="Chromosome 1"/>
</dbReference>
<dbReference type="SUPFAM" id="SSF81383">
    <property type="entry name" value="F-box domain"/>
    <property type="match status" value="1"/>
</dbReference>
<dbReference type="Gene3D" id="3.80.10.10">
    <property type="entry name" value="Ribonuclease Inhibitor"/>
    <property type="match status" value="1"/>
</dbReference>
<dbReference type="InParanoid" id="A0A7R8UB81"/>
<accession>A0A7R8UB81</accession>
<dbReference type="SUPFAM" id="SSF52047">
    <property type="entry name" value="RNI-like"/>
    <property type="match status" value="1"/>
</dbReference>
<evidence type="ECO:0000259" key="1">
    <source>
        <dbReference type="Pfam" id="PF00646"/>
    </source>
</evidence>
<organism evidence="2 3">
    <name type="scientific">Hermetia illucens</name>
    <name type="common">Black soldier fly</name>
    <dbReference type="NCBI Taxonomy" id="343691"/>
    <lineage>
        <taxon>Eukaryota</taxon>
        <taxon>Metazoa</taxon>
        <taxon>Ecdysozoa</taxon>
        <taxon>Arthropoda</taxon>
        <taxon>Hexapoda</taxon>
        <taxon>Insecta</taxon>
        <taxon>Pterygota</taxon>
        <taxon>Neoptera</taxon>
        <taxon>Endopterygota</taxon>
        <taxon>Diptera</taxon>
        <taxon>Brachycera</taxon>
        <taxon>Stratiomyomorpha</taxon>
        <taxon>Stratiomyidae</taxon>
        <taxon>Hermetiinae</taxon>
        <taxon>Hermetia</taxon>
    </lineage>
</organism>
<reference evidence="2 3" key="1">
    <citation type="submission" date="2020-11" db="EMBL/GenBank/DDBJ databases">
        <authorList>
            <person name="Wallbank WR R."/>
            <person name="Pardo Diaz C."/>
            <person name="Kozak K."/>
            <person name="Martin S."/>
            <person name="Jiggins C."/>
            <person name="Moest M."/>
            <person name="Warren A I."/>
            <person name="Generalovic N T."/>
            <person name="Byers J.R.P. K."/>
            <person name="Montejo-Kovacevich G."/>
            <person name="Yen C E."/>
        </authorList>
    </citation>
    <scope>NUCLEOTIDE SEQUENCE [LARGE SCALE GENOMIC DNA]</scope>
</reference>
<dbReference type="InterPro" id="IPR001810">
    <property type="entry name" value="F-box_dom"/>
</dbReference>
<evidence type="ECO:0000313" key="2">
    <source>
        <dbReference type="EMBL" id="CAD7077499.1"/>
    </source>
</evidence>
<dbReference type="OrthoDB" id="6492012at2759"/>
<dbReference type="GO" id="GO:0019005">
    <property type="term" value="C:SCF ubiquitin ligase complex"/>
    <property type="evidence" value="ECO:0007669"/>
    <property type="project" value="TreeGrafter"/>
</dbReference>
<dbReference type="GO" id="GO:0031146">
    <property type="term" value="P:SCF-dependent proteasomal ubiquitin-dependent protein catabolic process"/>
    <property type="evidence" value="ECO:0007669"/>
    <property type="project" value="TreeGrafter"/>
</dbReference>
<dbReference type="EMBL" id="LR899009">
    <property type="protein sequence ID" value="CAD7077499.1"/>
    <property type="molecule type" value="Genomic_DNA"/>
</dbReference>
<dbReference type="AlphaFoldDB" id="A0A7R8UB81"/>
<name>A0A7R8UB81_HERIL</name>
<dbReference type="PANTHER" id="PTHR13318">
    <property type="entry name" value="PARTNER OF PAIRED, ISOFORM B-RELATED"/>
    <property type="match status" value="1"/>
</dbReference>
<gene>
    <name evidence="2" type="ORF">HERILL_LOCUS842</name>
</gene>
<evidence type="ECO:0000313" key="3">
    <source>
        <dbReference type="Proteomes" id="UP000594454"/>
    </source>
</evidence>
<dbReference type="InterPro" id="IPR036047">
    <property type="entry name" value="F-box-like_dom_sf"/>
</dbReference>